<evidence type="ECO:0000313" key="2">
    <source>
        <dbReference type="WBParaSite" id="PSU_v2.g14749.t1"/>
    </source>
</evidence>
<evidence type="ECO:0000313" key="1">
    <source>
        <dbReference type="Proteomes" id="UP000887577"/>
    </source>
</evidence>
<sequence>MNNNALISFDKSLQKNPCQLQAFSLPSNLIYYISKNPLFFSVKVYQKLIQTCKYFYLKKRIIVINKLESSQNPFIWEAYEKLNGKEYIKLDIRNLSFDLWLIGELNVCRQIPAGFVNLLLQKVVKCDITSIYLYNYMLNFNEFLVLTESKKIKHLALEEIIVRDNDGKVVPYEDILQRVPNVSYCA</sequence>
<keyword evidence="1" id="KW-1185">Reference proteome</keyword>
<proteinExistence type="predicted"/>
<organism evidence="1 2">
    <name type="scientific">Panagrolaimus superbus</name>
    <dbReference type="NCBI Taxonomy" id="310955"/>
    <lineage>
        <taxon>Eukaryota</taxon>
        <taxon>Metazoa</taxon>
        <taxon>Ecdysozoa</taxon>
        <taxon>Nematoda</taxon>
        <taxon>Chromadorea</taxon>
        <taxon>Rhabditida</taxon>
        <taxon>Tylenchina</taxon>
        <taxon>Panagrolaimomorpha</taxon>
        <taxon>Panagrolaimoidea</taxon>
        <taxon>Panagrolaimidae</taxon>
        <taxon>Panagrolaimus</taxon>
    </lineage>
</organism>
<accession>A0A914Y674</accession>
<dbReference type="WBParaSite" id="PSU_v2.g14749.t1">
    <property type="protein sequence ID" value="PSU_v2.g14749.t1"/>
    <property type="gene ID" value="PSU_v2.g14749"/>
</dbReference>
<reference evidence="2" key="1">
    <citation type="submission" date="2022-11" db="UniProtKB">
        <authorList>
            <consortium name="WormBaseParasite"/>
        </authorList>
    </citation>
    <scope>IDENTIFICATION</scope>
</reference>
<name>A0A914Y674_9BILA</name>
<dbReference type="Proteomes" id="UP000887577">
    <property type="component" value="Unplaced"/>
</dbReference>
<dbReference type="AlphaFoldDB" id="A0A914Y674"/>
<protein>
    <submittedName>
        <fullName evidence="2">Uncharacterized protein</fullName>
    </submittedName>
</protein>